<feature type="compositionally biased region" description="Basic and acidic residues" evidence="1">
    <location>
        <begin position="77"/>
        <end position="98"/>
    </location>
</feature>
<dbReference type="Gene3D" id="1.20.120.330">
    <property type="entry name" value="Nucleotidyltransferases domain 2"/>
    <property type="match status" value="1"/>
</dbReference>
<dbReference type="Proteomes" id="UP000641386">
    <property type="component" value="Unassembled WGS sequence"/>
</dbReference>
<keyword evidence="3" id="KW-1185">Reference proteome</keyword>
<comment type="caution">
    <text evidence="2">The sequence shown here is derived from an EMBL/GenBank/DDBJ whole genome shotgun (WGS) entry which is preliminary data.</text>
</comment>
<gene>
    <name evidence="2" type="ORF">GCM10014715_55510</name>
</gene>
<name>A0A919DYV7_9ACTN</name>
<evidence type="ECO:0000313" key="3">
    <source>
        <dbReference type="Proteomes" id="UP000641386"/>
    </source>
</evidence>
<dbReference type="AlphaFoldDB" id="A0A919DYV7"/>
<accession>A0A919DYV7</accession>
<protein>
    <submittedName>
        <fullName evidence="2">Uncharacterized protein</fullName>
    </submittedName>
</protein>
<reference evidence="2" key="1">
    <citation type="journal article" date="2014" name="Int. J. Syst. Evol. Microbiol.">
        <title>Complete genome sequence of Corynebacterium casei LMG S-19264T (=DSM 44701T), isolated from a smear-ripened cheese.</title>
        <authorList>
            <consortium name="US DOE Joint Genome Institute (JGI-PGF)"/>
            <person name="Walter F."/>
            <person name="Albersmeier A."/>
            <person name="Kalinowski J."/>
            <person name="Ruckert C."/>
        </authorList>
    </citation>
    <scope>NUCLEOTIDE SEQUENCE</scope>
    <source>
        <strain evidence="2">JCM 3302</strain>
    </source>
</reference>
<feature type="compositionally biased region" description="Low complexity" evidence="1">
    <location>
        <begin position="1"/>
        <end position="13"/>
    </location>
</feature>
<sequence length="256" mass="28436">MGLRLPRQSPRPSRWFHRGGYGRRERDNARLAAEPHRARAREPLSKPERFDAAFAGKASRRQRRTDEVRRKPSQAQREVEAAEQRARHREEEHDQAQAEVQRAEAALRELQERATGLAQQLHAMAELRRRMRNDLDQARRRAAQTQHAAQQARHAAKTARARAERSASRGTTAGVGERWPRNQARPHTAAARQLGRHRPRNAPRGAGAAVRGVPFVLFVGLLVLGATAGGMPCPWASGAVRSASGSSLLGTNDVEA</sequence>
<dbReference type="EMBL" id="BNBC01000030">
    <property type="protein sequence ID" value="GHE92023.1"/>
    <property type="molecule type" value="Genomic_DNA"/>
</dbReference>
<organism evidence="2 3">
    <name type="scientific">Streptomyces spiralis</name>
    <dbReference type="NCBI Taxonomy" id="66376"/>
    <lineage>
        <taxon>Bacteria</taxon>
        <taxon>Bacillati</taxon>
        <taxon>Actinomycetota</taxon>
        <taxon>Actinomycetes</taxon>
        <taxon>Kitasatosporales</taxon>
        <taxon>Streptomycetaceae</taxon>
        <taxon>Streptomyces</taxon>
    </lineage>
</organism>
<feature type="compositionally biased region" description="Basic and acidic residues" evidence="1">
    <location>
        <begin position="22"/>
        <end position="51"/>
    </location>
</feature>
<evidence type="ECO:0000313" key="2">
    <source>
        <dbReference type="EMBL" id="GHE92023.1"/>
    </source>
</evidence>
<feature type="compositionally biased region" description="Low complexity" evidence="1">
    <location>
        <begin position="143"/>
        <end position="153"/>
    </location>
</feature>
<proteinExistence type="predicted"/>
<reference evidence="2" key="2">
    <citation type="submission" date="2020-09" db="EMBL/GenBank/DDBJ databases">
        <authorList>
            <person name="Sun Q."/>
            <person name="Ohkuma M."/>
        </authorList>
    </citation>
    <scope>NUCLEOTIDE SEQUENCE</scope>
    <source>
        <strain evidence="2">JCM 3302</strain>
    </source>
</reference>
<feature type="region of interest" description="Disordered" evidence="1">
    <location>
        <begin position="137"/>
        <end position="207"/>
    </location>
</feature>
<evidence type="ECO:0000256" key="1">
    <source>
        <dbReference type="SAM" id="MobiDB-lite"/>
    </source>
</evidence>
<feature type="region of interest" description="Disordered" evidence="1">
    <location>
        <begin position="1"/>
        <end position="98"/>
    </location>
</feature>